<dbReference type="GO" id="GO:0005886">
    <property type="term" value="C:plasma membrane"/>
    <property type="evidence" value="ECO:0007669"/>
    <property type="project" value="TreeGrafter"/>
</dbReference>
<sequence>MDLSEDLLAAARAAKGFMPEDEGLFLHRCAVEQGRHGAILEVGTYCGKSAIYLGSAARATGTTVFTVDHHRGSEENQAGWEHHDASLVDPRTGRMDTLPVFRRTVAEAGLEDEVVAVVGQSSIVARHWRTPLALLFVDGGHGEEPAHTDYEGWAPWVQAGGLLLIHDVFPDPADGGRPPYEIFLRAPADGFAEVGACGSMRALRRVRGDAGDPVGRR</sequence>
<dbReference type="Gene3D" id="3.40.50.150">
    <property type="entry name" value="Vaccinia Virus protein VP39"/>
    <property type="match status" value="1"/>
</dbReference>
<dbReference type="PANTHER" id="PTHR40048">
    <property type="entry name" value="RHAMNOSYL O-METHYLTRANSFERASE"/>
    <property type="match status" value="1"/>
</dbReference>
<keyword evidence="2" id="KW-0808">Transferase</keyword>
<evidence type="ECO:0000313" key="3">
    <source>
        <dbReference type="EMBL" id="CAA9359928.1"/>
    </source>
</evidence>
<dbReference type="GO" id="GO:0008168">
    <property type="term" value="F:methyltransferase activity"/>
    <property type="evidence" value="ECO:0007669"/>
    <property type="project" value="UniProtKB-KW"/>
</dbReference>
<dbReference type="InterPro" id="IPR029063">
    <property type="entry name" value="SAM-dependent_MTases_sf"/>
</dbReference>
<reference evidence="3" key="1">
    <citation type="submission" date="2020-02" db="EMBL/GenBank/DDBJ databases">
        <authorList>
            <person name="Meier V. D."/>
        </authorList>
    </citation>
    <scope>NUCLEOTIDE SEQUENCE</scope>
    <source>
        <strain evidence="3">AVDCRST_MAG34</strain>
    </source>
</reference>
<dbReference type="EMBL" id="CADCUI010000064">
    <property type="protein sequence ID" value="CAA9359928.1"/>
    <property type="molecule type" value="Genomic_DNA"/>
</dbReference>
<dbReference type="PANTHER" id="PTHR40048:SF1">
    <property type="entry name" value="RHAMNOSYL O-METHYLTRANSFERASE"/>
    <property type="match status" value="1"/>
</dbReference>
<proteinExistence type="predicted"/>
<protein>
    <submittedName>
        <fullName evidence="3">Putative secreted protein</fullName>
    </submittedName>
</protein>
<accession>A0A6J4MJU7</accession>
<evidence type="ECO:0000256" key="1">
    <source>
        <dbReference type="ARBA" id="ARBA00022603"/>
    </source>
</evidence>
<dbReference type="SUPFAM" id="SSF53335">
    <property type="entry name" value="S-adenosyl-L-methionine-dependent methyltransferases"/>
    <property type="match status" value="1"/>
</dbReference>
<dbReference type="Pfam" id="PF13578">
    <property type="entry name" value="Methyltransf_24"/>
    <property type="match status" value="1"/>
</dbReference>
<keyword evidence="1" id="KW-0489">Methyltransferase</keyword>
<organism evidence="3">
    <name type="scientific">uncultured Nocardioidaceae bacterium</name>
    <dbReference type="NCBI Taxonomy" id="253824"/>
    <lineage>
        <taxon>Bacteria</taxon>
        <taxon>Bacillati</taxon>
        <taxon>Actinomycetota</taxon>
        <taxon>Actinomycetes</taxon>
        <taxon>Propionibacteriales</taxon>
        <taxon>Nocardioidaceae</taxon>
        <taxon>environmental samples</taxon>
    </lineage>
</organism>
<evidence type="ECO:0000256" key="2">
    <source>
        <dbReference type="ARBA" id="ARBA00022679"/>
    </source>
</evidence>
<dbReference type="AlphaFoldDB" id="A0A6J4MJU7"/>
<dbReference type="GO" id="GO:0071770">
    <property type="term" value="P:DIM/DIP cell wall layer assembly"/>
    <property type="evidence" value="ECO:0007669"/>
    <property type="project" value="TreeGrafter"/>
</dbReference>
<gene>
    <name evidence="3" type="ORF">AVDCRST_MAG34-2380</name>
</gene>
<name>A0A6J4MJU7_9ACTN</name>
<dbReference type="GO" id="GO:0032259">
    <property type="term" value="P:methylation"/>
    <property type="evidence" value="ECO:0007669"/>
    <property type="project" value="UniProtKB-KW"/>
</dbReference>